<dbReference type="Proteomes" id="UP000076858">
    <property type="component" value="Unassembled WGS sequence"/>
</dbReference>
<comment type="caution">
    <text evidence="1">The sequence shown here is derived from an EMBL/GenBank/DDBJ whole genome shotgun (WGS) entry which is preliminary data.</text>
</comment>
<evidence type="ECO:0000313" key="1">
    <source>
        <dbReference type="EMBL" id="KZS12803.1"/>
    </source>
</evidence>
<dbReference type="AlphaFoldDB" id="A0A164VZC4"/>
<sequence length="151" mass="16881">MANFLIKSLAFLDMCTAVVVIIFQISTLARYSSQPETGDLEKVGAGIWAGISFMITGIVFWRSAHKEKLARVYNQWEVATALISFFCAIALIGVMAANIERIEEDWYCLYRFVRRDHCTVQHALDGVILFGGCLACVINGALSFISCYCYN</sequence>
<reference evidence="1 2" key="1">
    <citation type="submission" date="2016-03" db="EMBL/GenBank/DDBJ databases">
        <title>EvidentialGene: Evidence-directed Construction of Genes on Genomes.</title>
        <authorList>
            <person name="Gilbert D.G."/>
            <person name="Choi J.-H."/>
            <person name="Mockaitis K."/>
            <person name="Colbourne J."/>
            <person name="Pfrender M."/>
        </authorList>
    </citation>
    <scope>NUCLEOTIDE SEQUENCE [LARGE SCALE GENOMIC DNA]</scope>
    <source>
        <strain evidence="1 2">Xinb3</strain>
        <tissue evidence="1">Complete organism</tissue>
    </source>
</reference>
<keyword evidence="2" id="KW-1185">Reference proteome</keyword>
<organism evidence="1 2">
    <name type="scientific">Daphnia magna</name>
    <dbReference type="NCBI Taxonomy" id="35525"/>
    <lineage>
        <taxon>Eukaryota</taxon>
        <taxon>Metazoa</taxon>
        <taxon>Ecdysozoa</taxon>
        <taxon>Arthropoda</taxon>
        <taxon>Crustacea</taxon>
        <taxon>Branchiopoda</taxon>
        <taxon>Diplostraca</taxon>
        <taxon>Cladocera</taxon>
        <taxon>Anomopoda</taxon>
        <taxon>Daphniidae</taxon>
        <taxon>Daphnia</taxon>
    </lineage>
</organism>
<accession>A0A164VZC4</accession>
<dbReference type="OrthoDB" id="6329895at2759"/>
<protein>
    <submittedName>
        <fullName evidence="1">Uncharacterized protein</fullName>
    </submittedName>
</protein>
<proteinExistence type="predicted"/>
<evidence type="ECO:0000313" key="2">
    <source>
        <dbReference type="Proteomes" id="UP000076858"/>
    </source>
</evidence>
<gene>
    <name evidence="1" type="ORF">APZ42_022011</name>
</gene>
<dbReference type="EMBL" id="LRGB01001348">
    <property type="protein sequence ID" value="KZS12803.1"/>
    <property type="molecule type" value="Genomic_DNA"/>
</dbReference>
<name>A0A164VZC4_9CRUS</name>